<gene>
    <name evidence="3" type="ORF">INT47_003717</name>
</gene>
<feature type="region of interest" description="Disordered" evidence="2">
    <location>
        <begin position="31"/>
        <end position="94"/>
    </location>
</feature>
<sequence length="357" mass="40714">MYHSDAKFHRFGGFGRKHNVVQFKIRDKTSPSIIGINNTKPTRATEAEPTTSSSSSSSSSIDPFDFPPVIKRTPLPTTKLEEEEEEEEDNVFDYPDIAQEALEVKLMVASMRSIPHNDKKKKKVSPVSTPKSLSTTTNMKKPVTKVAALNKRAPPPAPPLKTVHNMDRQEACYSPQLKQQLIEQQQQRDQLLLKQKKERILLEQQIERALQQQAKEQERQQEASFDIFDFDYNPTIRPSRVKTGKATLLPEKKRKRNVVAHLKTARGETTQPSKSFDFLSDGEEEEVVVSHLLPLRETKERSRSPELTYAERMELELEAMTQVTNEPMIPACESKRVAYTPQNKLNVKITFASSSKK</sequence>
<dbReference type="OrthoDB" id="2291000at2759"/>
<organism evidence="3 4">
    <name type="scientific">Mucor saturninus</name>
    <dbReference type="NCBI Taxonomy" id="64648"/>
    <lineage>
        <taxon>Eukaryota</taxon>
        <taxon>Fungi</taxon>
        <taxon>Fungi incertae sedis</taxon>
        <taxon>Mucoromycota</taxon>
        <taxon>Mucoromycotina</taxon>
        <taxon>Mucoromycetes</taxon>
        <taxon>Mucorales</taxon>
        <taxon>Mucorineae</taxon>
        <taxon>Mucoraceae</taxon>
        <taxon>Mucor</taxon>
    </lineage>
</organism>
<dbReference type="EMBL" id="JAEPRD010000029">
    <property type="protein sequence ID" value="KAG2206775.1"/>
    <property type="molecule type" value="Genomic_DNA"/>
</dbReference>
<comment type="caution">
    <text evidence="3">The sequence shown here is derived from an EMBL/GenBank/DDBJ whole genome shotgun (WGS) entry which is preliminary data.</text>
</comment>
<evidence type="ECO:0000256" key="1">
    <source>
        <dbReference type="SAM" id="Coils"/>
    </source>
</evidence>
<evidence type="ECO:0000313" key="3">
    <source>
        <dbReference type="EMBL" id="KAG2206775.1"/>
    </source>
</evidence>
<feature type="compositionally biased region" description="Acidic residues" evidence="2">
    <location>
        <begin position="81"/>
        <end position="91"/>
    </location>
</feature>
<feature type="compositionally biased region" description="Low complexity" evidence="2">
    <location>
        <begin position="125"/>
        <end position="137"/>
    </location>
</feature>
<keyword evidence="4" id="KW-1185">Reference proteome</keyword>
<dbReference type="Proteomes" id="UP000603453">
    <property type="component" value="Unassembled WGS sequence"/>
</dbReference>
<name>A0A8H7RAM2_9FUNG</name>
<feature type="region of interest" description="Disordered" evidence="2">
    <location>
        <begin position="115"/>
        <end position="139"/>
    </location>
</feature>
<evidence type="ECO:0000313" key="4">
    <source>
        <dbReference type="Proteomes" id="UP000603453"/>
    </source>
</evidence>
<feature type="compositionally biased region" description="Polar residues" evidence="2">
    <location>
        <begin position="31"/>
        <end position="42"/>
    </location>
</feature>
<protein>
    <submittedName>
        <fullName evidence="3">Uncharacterized protein</fullName>
    </submittedName>
</protein>
<proteinExistence type="predicted"/>
<reference evidence="3" key="1">
    <citation type="submission" date="2020-12" db="EMBL/GenBank/DDBJ databases">
        <title>Metabolic potential, ecology and presence of endohyphal bacteria is reflected in genomic diversity of Mucoromycotina.</title>
        <authorList>
            <person name="Muszewska A."/>
            <person name="Okrasinska A."/>
            <person name="Steczkiewicz K."/>
            <person name="Drgas O."/>
            <person name="Orlowska M."/>
            <person name="Perlinska-Lenart U."/>
            <person name="Aleksandrzak-Piekarczyk T."/>
            <person name="Szatraj K."/>
            <person name="Zielenkiewicz U."/>
            <person name="Pilsyk S."/>
            <person name="Malc E."/>
            <person name="Mieczkowski P."/>
            <person name="Kruszewska J.S."/>
            <person name="Biernat P."/>
            <person name="Pawlowska J."/>
        </authorList>
    </citation>
    <scope>NUCLEOTIDE SEQUENCE</scope>
    <source>
        <strain evidence="3">WA0000017839</strain>
    </source>
</reference>
<keyword evidence="1" id="KW-0175">Coiled coil</keyword>
<feature type="coiled-coil region" evidence="1">
    <location>
        <begin position="192"/>
        <end position="223"/>
    </location>
</feature>
<dbReference type="AlphaFoldDB" id="A0A8H7RAM2"/>
<accession>A0A8H7RAM2</accession>
<evidence type="ECO:0000256" key="2">
    <source>
        <dbReference type="SAM" id="MobiDB-lite"/>
    </source>
</evidence>